<evidence type="ECO:0000313" key="6">
    <source>
        <dbReference type="Proteomes" id="UP001501447"/>
    </source>
</evidence>
<organism evidence="5 6">
    <name type="scientific">Streptomyces axinellae</name>
    <dbReference type="NCBI Taxonomy" id="552788"/>
    <lineage>
        <taxon>Bacteria</taxon>
        <taxon>Bacillati</taxon>
        <taxon>Actinomycetota</taxon>
        <taxon>Actinomycetes</taxon>
        <taxon>Kitasatosporales</taxon>
        <taxon>Streptomycetaceae</taxon>
        <taxon>Streptomyces</taxon>
    </lineage>
</organism>
<name>A0ABN3Q448_9ACTN</name>
<gene>
    <name evidence="5" type="ORF">GCM10009863_31930</name>
</gene>
<comment type="caution">
    <text evidence="5">The sequence shown here is derived from an EMBL/GenBank/DDBJ whole genome shotgun (WGS) entry which is preliminary data.</text>
</comment>
<feature type="region of interest" description="Disordered" evidence="3">
    <location>
        <begin position="105"/>
        <end position="124"/>
    </location>
</feature>
<reference evidence="5 6" key="1">
    <citation type="journal article" date="2019" name="Int. J. Syst. Evol. Microbiol.">
        <title>The Global Catalogue of Microorganisms (GCM) 10K type strain sequencing project: providing services to taxonomists for standard genome sequencing and annotation.</title>
        <authorList>
            <consortium name="The Broad Institute Genomics Platform"/>
            <consortium name="The Broad Institute Genome Sequencing Center for Infectious Disease"/>
            <person name="Wu L."/>
            <person name="Ma J."/>
        </authorList>
    </citation>
    <scope>NUCLEOTIDE SEQUENCE [LARGE SCALE GENOMIC DNA]</scope>
    <source>
        <strain evidence="5 6">JCM 16373</strain>
    </source>
</reference>
<proteinExistence type="inferred from homology"/>
<protein>
    <submittedName>
        <fullName evidence="5">Fumarylacetoacetate hydrolase family protein</fullName>
    </submittedName>
</protein>
<accession>A0ABN3Q448</accession>
<dbReference type="GO" id="GO:0016787">
    <property type="term" value="F:hydrolase activity"/>
    <property type="evidence" value="ECO:0007669"/>
    <property type="project" value="UniProtKB-KW"/>
</dbReference>
<dbReference type="PANTHER" id="PTHR42796">
    <property type="entry name" value="FUMARYLACETOACETATE HYDROLASE DOMAIN-CONTAINING PROTEIN 2A-RELATED"/>
    <property type="match status" value="1"/>
</dbReference>
<dbReference type="InterPro" id="IPR051121">
    <property type="entry name" value="FAH"/>
</dbReference>
<dbReference type="Proteomes" id="UP001501447">
    <property type="component" value="Unassembled WGS sequence"/>
</dbReference>
<evidence type="ECO:0000256" key="2">
    <source>
        <dbReference type="ARBA" id="ARBA00022723"/>
    </source>
</evidence>
<evidence type="ECO:0000259" key="4">
    <source>
        <dbReference type="Pfam" id="PF01557"/>
    </source>
</evidence>
<dbReference type="EMBL" id="BAAARJ010000009">
    <property type="protein sequence ID" value="GAA2615815.1"/>
    <property type="molecule type" value="Genomic_DNA"/>
</dbReference>
<dbReference type="SUPFAM" id="SSF56529">
    <property type="entry name" value="FAH"/>
    <property type="match status" value="1"/>
</dbReference>
<evidence type="ECO:0000256" key="3">
    <source>
        <dbReference type="SAM" id="MobiDB-lite"/>
    </source>
</evidence>
<feature type="domain" description="Fumarylacetoacetase-like C-terminal" evidence="4">
    <location>
        <begin position="138"/>
        <end position="343"/>
    </location>
</feature>
<keyword evidence="6" id="KW-1185">Reference proteome</keyword>
<sequence length="348" mass="36662">MAATQAEAHRGCGRAPGPVCEHGLVVLNALLEDRLIRLEGWREYDVKLLRVGSVGAERPALLDESGTLRDLSGLVRDIDGALLADAAALDGIREAAAAGTLPELSASRTGTAGTGTGTGAGAGAESLRIGPPLAGIGKIVCIGLNYHDHARETGAPVPAEPILFMKAPDTVVGPHDTVLIPRGSEKTDWEVELAVVIGRTARYLGSHEEALASVVGYALANDVSERAFQTERGGQWDKGKNCETFNPLGPWLVTADEVPDPQALAMRLWVNGELRQDGSTGGQIFPVAEVVRYVSQFMTLYPGDVISTGTPAGVAMGMAEPKPYLREGDVVELEITGLGRQRQVMKSA</sequence>
<keyword evidence="2" id="KW-0479">Metal-binding</keyword>
<dbReference type="Gene3D" id="3.90.850.10">
    <property type="entry name" value="Fumarylacetoacetase-like, C-terminal domain"/>
    <property type="match status" value="1"/>
</dbReference>
<evidence type="ECO:0000256" key="1">
    <source>
        <dbReference type="ARBA" id="ARBA00010211"/>
    </source>
</evidence>
<dbReference type="InterPro" id="IPR011234">
    <property type="entry name" value="Fumarylacetoacetase-like_C"/>
</dbReference>
<evidence type="ECO:0000313" key="5">
    <source>
        <dbReference type="EMBL" id="GAA2615815.1"/>
    </source>
</evidence>
<dbReference type="Pfam" id="PF01557">
    <property type="entry name" value="FAA_hydrolase"/>
    <property type="match status" value="1"/>
</dbReference>
<comment type="similarity">
    <text evidence="1">Belongs to the FAH family.</text>
</comment>
<feature type="compositionally biased region" description="Gly residues" evidence="3">
    <location>
        <begin position="112"/>
        <end position="122"/>
    </location>
</feature>
<keyword evidence="5" id="KW-0378">Hydrolase</keyword>
<dbReference type="PANTHER" id="PTHR42796:SF4">
    <property type="entry name" value="FUMARYLACETOACETATE HYDROLASE DOMAIN-CONTAINING PROTEIN 2A"/>
    <property type="match status" value="1"/>
</dbReference>
<dbReference type="InterPro" id="IPR036663">
    <property type="entry name" value="Fumarylacetoacetase_C_sf"/>
</dbReference>